<protein>
    <recommendedName>
        <fullName evidence="3">ABM domain-containing protein</fullName>
    </recommendedName>
</protein>
<name>A0ABW2VRJ1_9ACTN</name>
<accession>A0ABW2VRJ1</accession>
<comment type="caution">
    <text evidence="1">The sequence shown here is derived from an EMBL/GenBank/DDBJ whole genome shotgun (WGS) entry which is preliminary data.</text>
</comment>
<dbReference type="SUPFAM" id="SSF54909">
    <property type="entry name" value="Dimeric alpha+beta barrel"/>
    <property type="match status" value="1"/>
</dbReference>
<proteinExistence type="predicted"/>
<reference evidence="2" key="1">
    <citation type="journal article" date="2019" name="Int. J. Syst. Evol. Microbiol.">
        <title>The Global Catalogue of Microorganisms (GCM) 10K type strain sequencing project: providing services to taxonomists for standard genome sequencing and annotation.</title>
        <authorList>
            <consortium name="The Broad Institute Genomics Platform"/>
            <consortium name="The Broad Institute Genome Sequencing Center for Infectious Disease"/>
            <person name="Wu L."/>
            <person name="Ma J."/>
        </authorList>
    </citation>
    <scope>NUCLEOTIDE SEQUENCE [LARGE SCALE GENOMIC DNA]</scope>
    <source>
        <strain evidence="2">CGMCC 4.7198</strain>
    </source>
</reference>
<evidence type="ECO:0000313" key="2">
    <source>
        <dbReference type="Proteomes" id="UP001596957"/>
    </source>
</evidence>
<dbReference type="EMBL" id="JBHTEC010000001">
    <property type="protein sequence ID" value="MFD0286509.1"/>
    <property type="molecule type" value="Genomic_DNA"/>
</dbReference>
<sequence>MAHVLEITTLAPAPGCTAADFVEANKDIDAYLARQPGYRWRNIAVHGDGTVVDIVAWDSEEQARASAAGIMTEMGSSPVHATIDHASVDWRVIDVLHTA</sequence>
<keyword evidence="2" id="KW-1185">Reference proteome</keyword>
<evidence type="ECO:0000313" key="1">
    <source>
        <dbReference type="EMBL" id="MFD0286509.1"/>
    </source>
</evidence>
<gene>
    <name evidence="1" type="ORF">ACFQZP_33480</name>
</gene>
<dbReference type="Proteomes" id="UP001596957">
    <property type="component" value="Unassembled WGS sequence"/>
</dbReference>
<evidence type="ECO:0008006" key="3">
    <source>
        <dbReference type="Google" id="ProtNLM"/>
    </source>
</evidence>
<organism evidence="1 2">
    <name type="scientific">Streptomyces lutosisoli</name>
    <dbReference type="NCBI Taxonomy" id="2665721"/>
    <lineage>
        <taxon>Bacteria</taxon>
        <taxon>Bacillati</taxon>
        <taxon>Actinomycetota</taxon>
        <taxon>Actinomycetes</taxon>
        <taxon>Kitasatosporales</taxon>
        <taxon>Streptomycetaceae</taxon>
        <taxon>Streptomyces</taxon>
    </lineage>
</organism>
<dbReference type="RefSeq" id="WP_381249305.1">
    <property type="nucleotide sequence ID" value="NZ_JBHTBI010000003.1"/>
</dbReference>
<dbReference type="InterPro" id="IPR011008">
    <property type="entry name" value="Dimeric_a/b-barrel"/>
</dbReference>